<protein>
    <submittedName>
        <fullName evidence="2">Uncharacterized protein</fullName>
    </submittedName>
</protein>
<evidence type="ECO:0000256" key="1">
    <source>
        <dbReference type="SAM" id="MobiDB-lite"/>
    </source>
</evidence>
<dbReference type="Proteomes" id="UP000465221">
    <property type="component" value="Unassembled WGS sequence"/>
</dbReference>
<accession>A0A8H3S6A7</accession>
<evidence type="ECO:0000313" key="2">
    <source>
        <dbReference type="EMBL" id="GFF51814.1"/>
    </source>
</evidence>
<dbReference type="AlphaFoldDB" id="A0A8H3S6A7"/>
<sequence length="100" mass="10651">MGHSTSILLYGWRPRVGAGEEDVPPVGGEEDVLPVAGEEEVPCWWDAGGPEEGAGAEPEPADGRPKAQGSQRESQAEMWRQEDAPLGTHTHPAQCVPLVL</sequence>
<comment type="caution">
    <text evidence="2">The sequence shown here is derived from an EMBL/GenBank/DDBJ whole genome shotgun (WGS) entry which is preliminary data.</text>
</comment>
<reference evidence="2 3" key="1">
    <citation type="submission" date="2020-01" db="EMBL/GenBank/DDBJ databases">
        <title>Draft genome sequence of Aspergillus udagawae IFM 46972.</title>
        <authorList>
            <person name="Takahashi H."/>
            <person name="Yaguchi T."/>
        </authorList>
    </citation>
    <scope>NUCLEOTIDE SEQUENCE [LARGE SCALE GENOMIC DNA]</scope>
    <source>
        <strain evidence="2 3">IFM 46972</strain>
    </source>
</reference>
<gene>
    <name evidence="2" type="ORF">IFM46972_09384</name>
</gene>
<proteinExistence type="predicted"/>
<dbReference type="EMBL" id="BLKC01000092">
    <property type="protein sequence ID" value="GFF51814.1"/>
    <property type="molecule type" value="Genomic_DNA"/>
</dbReference>
<evidence type="ECO:0000313" key="3">
    <source>
        <dbReference type="Proteomes" id="UP000465221"/>
    </source>
</evidence>
<feature type="region of interest" description="Disordered" evidence="1">
    <location>
        <begin position="45"/>
        <end position="100"/>
    </location>
</feature>
<organism evidence="2 3">
    <name type="scientific">Aspergillus udagawae</name>
    <dbReference type="NCBI Taxonomy" id="91492"/>
    <lineage>
        <taxon>Eukaryota</taxon>
        <taxon>Fungi</taxon>
        <taxon>Dikarya</taxon>
        <taxon>Ascomycota</taxon>
        <taxon>Pezizomycotina</taxon>
        <taxon>Eurotiomycetes</taxon>
        <taxon>Eurotiomycetidae</taxon>
        <taxon>Eurotiales</taxon>
        <taxon>Aspergillaceae</taxon>
        <taxon>Aspergillus</taxon>
        <taxon>Aspergillus subgen. Fumigati</taxon>
    </lineage>
</organism>
<name>A0A8H3S6A7_9EURO</name>